<evidence type="ECO:0000313" key="7">
    <source>
        <dbReference type="EMBL" id="NYT85999.1"/>
    </source>
</evidence>
<feature type="signal peptide" evidence="5">
    <location>
        <begin position="1"/>
        <end position="26"/>
    </location>
</feature>
<protein>
    <submittedName>
        <fullName evidence="7">Fused MFS/spermidine synthase</fullName>
    </submittedName>
</protein>
<evidence type="ECO:0000313" key="8">
    <source>
        <dbReference type="Proteomes" id="UP000554144"/>
    </source>
</evidence>
<accession>A0A853H2H6</accession>
<evidence type="ECO:0000256" key="5">
    <source>
        <dbReference type="SAM" id="SignalP"/>
    </source>
</evidence>
<evidence type="ECO:0000256" key="3">
    <source>
        <dbReference type="ARBA" id="ARBA00023115"/>
    </source>
</evidence>
<dbReference type="CDD" id="cd02440">
    <property type="entry name" value="AdoMet_MTases"/>
    <property type="match status" value="1"/>
</dbReference>
<dbReference type="OrthoDB" id="9761985at2"/>
<evidence type="ECO:0000256" key="4">
    <source>
        <dbReference type="PROSITE-ProRule" id="PRU00354"/>
    </source>
</evidence>
<gene>
    <name evidence="7" type="ORF">H0A62_10320</name>
</gene>
<dbReference type="NCBIfam" id="NF037959">
    <property type="entry name" value="MFS_SpdSyn"/>
    <property type="match status" value="1"/>
</dbReference>
<keyword evidence="8" id="KW-1185">Reference proteome</keyword>
<organism evidence="7 8">
    <name type="scientific">Pollutimonas harenae</name>
    <dbReference type="NCBI Taxonomy" id="657015"/>
    <lineage>
        <taxon>Bacteria</taxon>
        <taxon>Pseudomonadati</taxon>
        <taxon>Pseudomonadota</taxon>
        <taxon>Betaproteobacteria</taxon>
        <taxon>Burkholderiales</taxon>
        <taxon>Alcaligenaceae</taxon>
        <taxon>Pollutimonas</taxon>
    </lineage>
</organism>
<comment type="caution">
    <text evidence="7">The sequence shown here is derived from an EMBL/GenBank/DDBJ whole genome shotgun (WGS) entry which is preliminary data.</text>
</comment>
<evidence type="ECO:0000256" key="1">
    <source>
        <dbReference type="ARBA" id="ARBA00007867"/>
    </source>
</evidence>
<dbReference type="InterPro" id="IPR029063">
    <property type="entry name" value="SAM-dependent_MTases_sf"/>
</dbReference>
<keyword evidence="3 4" id="KW-0620">Polyamine biosynthesis</keyword>
<evidence type="ECO:0000259" key="6">
    <source>
        <dbReference type="PROSITE" id="PS51006"/>
    </source>
</evidence>
<dbReference type="Proteomes" id="UP000554144">
    <property type="component" value="Unassembled WGS sequence"/>
</dbReference>
<dbReference type="Pfam" id="PF01564">
    <property type="entry name" value="Spermine_synth"/>
    <property type="match status" value="1"/>
</dbReference>
<dbReference type="InterPro" id="IPR030374">
    <property type="entry name" value="PABS"/>
</dbReference>
<name>A0A853H2H6_9BURK</name>
<reference evidence="7 8" key="1">
    <citation type="submission" date="2020-07" db="EMBL/GenBank/DDBJ databases">
        <title>Taxonomic revisions and descriptions of new bacterial species based on genomic comparisons in the high-G+C-content subgroup of the family Alcaligenaceae.</title>
        <authorList>
            <person name="Szabo A."/>
            <person name="Felfoldi T."/>
        </authorList>
    </citation>
    <scope>NUCLEOTIDE SEQUENCE [LARGE SCALE GENOMIC DNA]</scope>
    <source>
        <strain evidence="7 8">DSM 25667</strain>
    </source>
</reference>
<dbReference type="Gene3D" id="3.40.50.150">
    <property type="entry name" value="Vaccinia Virus protein VP39"/>
    <property type="match status" value="1"/>
</dbReference>
<dbReference type="SUPFAM" id="SSF53335">
    <property type="entry name" value="S-adenosyl-L-methionine-dependent methyltransferases"/>
    <property type="match status" value="1"/>
</dbReference>
<dbReference type="AlphaFoldDB" id="A0A853H2H6"/>
<dbReference type="EMBL" id="JACCEV010000002">
    <property type="protein sequence ID" value="NYT85999.1"/>
    <property type="molecule type" value="Genomic_DNA"/>
</dbReference>
<feature type="chain" id="PRO_5032273771" evidence="5">
    <location>
        <begin position="27"/>
        <end position="305"/>
    </location>
</feature>
<keyword evidence="5" id="KW-0732">Signal</keyword>
<evidence type="ECO:0000256" key="2">
    <source>
        <dbReference type="ARBA" id="ARBA00022679"/>
    </source>
</evidence>
<dbReference type="GO" id="GO:0016740">
    <property type="term" value="F:transferase activity"/>
    <property type="evidence" value="ECO:0007669"/>
    <property type="project" value="UniProtKB-UniRule"/>
</dbReference>
<feature type="domain" description="PABS" evidence="6">
    <location>
        <begin position="25"/>
        <end position="267"/>
    </location>
</feature>
<dbReference type="PANTHER" id="PTHR43317:SF11">
    <property type="entry name" value="POLYAMINE AMINOPROPYLTRANSFERASE 2"/>
    <property type="match status" value="1"/>
</dbReference>
<proteinExistence type="inferred from homology"/>
<dbReference type="PROSITE" id="PS51006">
    <property type="entry name" value="PABS_2"/>
    <property type="match status" value="1"/>
</dbReference>
<keyword evidence="2 4" id="KW-0808">Transferase</keyword>
<feature type="active site" description="Proton acceptor" evidence="4">
    <location>
        <position position="181"/>
    </location>
</feature>
<comment type="similarity">
    <text evidence="1">Belongs to the spermidine/spermine synthase family.</text>
</comment>
<dbReference type="PANTHER" id="PTHR43317">
    <property type="entry name" value="THERMOSPERMINE SYNTHASE ACAULIS5"/>
    <property type="match status" value="1"/>
</dbReference>
<sequence length="305" mass="33821">MLKIRPIMKSSSFRLALAACITAAAAAVLVYCLATETETRLIHTEPSEFAPVVVLEEAGQRCMNFHTIEDNGRHTCVDLSDPDKMVFAYTRMMASAVLVKPNTKNVLVIGLGGATLPLALAKMLPDAIIDSVEIDPAVARVAEQFFGYRQGSRQRLYIEDGRSYVERARKHGRRYDMIMLDAFDVDYIPAHLLTREFFEHVHAILAPGGVLVANSFTISTLYERESATYAAVFGDFFNLRPENSAITSNRVIIATKGPLPSMSTLRQSAAEMKALLAPFGIQAEQMLKLYSRERDWPQDAAVLTD</sequence>
<dbReference type="GO" id="GO:0006596">
    <property type="term" value="P:polyamine biosynthetic process"/>
    <property type="evidence" value="ECO:0007669"/>
    <property type="project" value="UniProtKB-UniRule"/>
</dbReference>